<dbReference type="GO" id="GO:0015031">
    <property type="term" value="P:protein transport"/>
    <property type="evidence" value="ECO:0007669"/>
    <property type="project" value="UniProtKB-KW"/>
</dbReference>
<dbReference type="AlphaFoldDB" id="A7S7K2"/>
<accession>A7S7K2</accession>
<evidence type="ECO:0000256" key="5">
    <source>
        <dbReference type="ARBA" id="ARBA00022729"/>
    </source>
</evidence>
<dbReference type="FunFam" id="1.25.10.10:FF:000148">
    <property type="entry name" value="SIL1 nucleotide exchange factor"/>
    <property type="match status" value="1"/>
</dbReference>
<dbReference type="HOGENOM" id="CLU_046547_1_0_1"/>
<evidence type="ECO:0000256" key="7">
    <source>
        <dbReference type="ARBA" id="ARBA00022927"/>
    </source>
</evidence>
<feature type="non-terminal residue" evidence="12">
    <location>
        <position position="1"/>
    </location>
</feature>
<keyword evidence="6" id="KW-0256">Endoplasmic reticulum</keyword>
<name>A7S7K2_NEMVE</name>
<evidence type="ECO:0000256" key="6">
    <source>
        <dbReference type="ARBA" id="ARBA00022824"/>
    </source>
</evidence>
<dbReference type="PhylomeDB" id="A7S7K2"/>
<dbReference type="PANTHER" id="PTHR19316">
    <property type="entry name" value="PROTEIN FOLDING REGULATOR"/>
    <property type="match status" value="1"/>
</dbReference>
<evidence type="ECO:0000256" key="3">
    <source>
        <dbReference type="ARBA" id="ARBA00015352"/>
    </source>
</evidence>
<dbReference type="InterPro" id="IPR011989">
    <property type="entry name" value="ARM-like"/>
</dbReference>
<reference evidence="12 13" key="1">
    <citation type="journal article" date="2007" name="Science">
        <title>Sea anemone genome reveals ancestral eumetazoan gene repertoire and genomic organization.</title>
        <authorList>
            <person name="Putnam N.H."/>
            <person name="Srivastava M."/>
            <person name="Hellsten U."/>
            <person name="Dirks B."/>
            <person name="Chapman J."/>
            <person name="Salamov A."/>
            <person name="Terry A."/>
            <person name="Shapiro H."/>
            <person name="Lindquist E."/>
            <person name="Kapitonov V.V."/>
            <person name="Jurka J."/>
            <person name="Genikhovich G."/>
            <person name="Grigoriev I.V."/>
            <person name="Lucas S.M."/>
            <person name="Steele R.E."/>
            <person name="Finnerty J.R."/>
            <person name="Technau U."/>
            <person name="Martindale M.Q."/>
            <person name="Rokhsar D.S."/>
        </authorList>
    </citation>
    <scope>NUCLEOTIDE SEQUENCE [LARGE SCALE GENOMIC DNA]</scope>
    <source>
        <strain evidence="13">CH2 X CH6</strain>
    </source>
</reference>
<dbReference type="Proteomes" id="UP000001593">
    <property type="component" value="Unassembled WGS sequence"/>
</dbReference>
<feature type="domain" description="Nucleotide exchange factor Fes1" evidence="11">
    <location>
        <begin position="111"/>
        <end position="173"/>
    </location>
</feature>
<dbReference type="STRING" id="45351.A7S7K2"/>
<keyword evidence="13" id="KW-1185">Reference proteome</keyword>
<evidence type="ECO:0000256" key="9">
    <source>
        <dbReference type="ARBA" id="ARBA00023180"/>
    </source>
</evidence>
<protein>
    <recommendedName>
        <fullName evidence="3">Nucleotide exchange factor SIL1</fullName>
    </recommendedName>
</protein>
<organism evidence="12 13">
    <name type="scientific">Nematostella vectensis</name>
    <name type="common">Starlet sea anemone</name>
    <dbReference type="NCBI Taxonomy" id="45351"/>
    <lineage>
        <taxon>Eukaryota</taxon>
        <taxon>Metazoa</taxon>
        <taxon>Cnidaria</taxon>
        <taxon>Anthozoa</taxon>
        <taxon>Hexacorallia</taxon>
        <taxon>Actiniaria</taxon>
        <taxon>Edwardsiidae</taxon>
        <taxon>Nematostella</taxon>
    </lineage>
</organism>
<dbReference type="InterPro" id="IPR050693">
    <property type="entry name" value="Hsp70_NEF-Inhibitors"/>
</dbReference>
<comment type="similarity">
    <text evidence="2">Belongs to the SIL1 family.</text>
</comment>
<dbReference type="InterPro" id="IPR013918">
    <property type="entry name" value="Nucleotide_exch_fac_Fes1"/>
</dbReference>
<keyword evidence="7" id="KW-0653">Protein transport</keyword>
<dbReference type="GO" id="GO:0005788">
    <property type="term" value="C:endoplasmic reticulum lumen"/>
    <property type="evidence" value="ECO:0007669"/>
    <property type="project" value="UniProtKB-SubCell"/>
</dbReference>
<comment type="subcellular location">
    <subcellularLocation>
        <location evidence="1">Endoplasmic reticulum lumen</location>
    </subcellularLocation>
</comment>
<keyword evidence="9" id="KW-0325">Glycoprotein</keyword>
<dbReference type="GO" id="GO:0005783">
    <property type="term" value="C:endoplasmic reticulum"/>
    <property type="evidence" value="ECO:0000318"/>
    <property type="project" value="GO_Central"/>
</dbReference>
<keyword evidence="5" id="KW-0732">Signal</keyword>
<dbReference type="OrthoDB" id="448649at2759"/>
<proteinExistence type="inferred from homology"/>
<evidence type="ECO:0000256" key="10">
    <source>
        <dbReference type="ARBA" id="ARBA00037748"/>
    </source>
</evidence>
<evidence type="ECO:0000313" key="12">
    <source>
        <dbReference type="EMBL" id="EDO40346.1"/>
    </source>
</evidence>
<dbReference type="Pfam" id="PF08609">
    <property type="entry name" value="Fes1"/>
    <property type="match status" value="1"/>
</dbReference>
<dbReference type="eggNOG" id="KOG2160">
    <property type="taxonomic scope" value="Eukaryota"/>
</dbReference>
<dbReference type="PANTHER" id="PTHR19316:SF35">
    <property type="entry name" value="NUCLEOTIDE EXCHANGE FACTOR SIL1"/>
    <property type="match status" value="1"/>
</dbReference>
<dbReference type="EMBL" id="DS469593">
    <property type="protein sequence ID" value="EDO40346.1"/>
    <property type="molecule type" value="Genomic_DNA"/>
</dbReference>
<keyword evidence="4" id="KW-0813">Transport</keyword>
<dbReference type="InParanoid" id="A7S7K2"/>
<dbReference type="OMA" id="FQPTHEW"/>
<dbReference type="SUPFAM" id="SSF48371">
    <property type="entry name" value="ARM repeat"/>
    <property type="match status" value="1"/>
</dbReference>
<evidence type="ECO:0000259" key="11">
    <source>
        <dbReference type="Pfam" id="PF08609"/>
    </source>
</evidence>
<evidence type="ECO:0000256" key="4">
    <source>
        <dbReference type="ARBA" id="ARBA00022448"/>
    </source>
</evidence>
<dbReference type="Gene3D" id="1.25.10.10">
    <property type="entry name" value="Leucine-rich Repeat Variant"/>
    <property type="match status" value="1"/>
</dbReference>
<evidence type="ECO:0000256" key="2">
    <source>
        <dbReference type="ARBA" id="ARBA00010588"/>
    </source>
</evidence>
<sequence>ETKSSEVFEPTSEWQTIKPGQAIPAGLHVQMNLQTGEKQAKLMDGDDGSKYKKHAKAKYYKEYNQKKEKVVKIDRNVFTKQHLKDALRDFKDKFHDDTTTGSGSEQIQTSRHFRPIEDIRKELEGSDIFMKKDIDVIKEHVQVLNSSESTMEQLEHALDELEYFVHQIDNAKDFDTIGGLAIVIKLMNSTESGLSSRAAYVLGSAVQSNPSTQKSAQSKGALLLLLRLLAPSQPMAVRRKAMYGLSSLIRLYSKGQQEFLKLNGLETFIKLFSEDKAGPLRVKALTLMTDILTEQFDYIKGKAKMQGVEELESVVKQVPLLQAMVAQGLCAHVSALLDTTDNDTREKVLQALDIMMVGCKHELKHTSVFKSLQRLRDEWTNSAASSQDSDERD</sequence>
<comment type="function">
    <text evidence="10">Required for protein translocation and folding in the endoplasmic reticulum (ER). Functions as a nucleotide exchange factor for the ER lumenal chaperone HSPA5.</text>
</comment>
<dbReference type="GO" id="GO:0000774">
    <property type="term" value="F:adenyl-nucleotide exchange factor activity"/>
    <property type="evidence" value="ECO:0000318"/>
    <property type="project" value="GO_Central"/>
</dbReference>
<gene>
    <name evidence="12" type="ORF">NEMVEDRAFT_v1g22912</name>
</gene>
<evidence type="ECO:0000313" key="13">
    <source>
        <dbReference type="Proteomes" id="UP000001593"/>
    </source>
</evidence>
<evidence type="ECO:0000256" key="1">
    <source>
        <dbReference type="ARBA" id="ARBA00004319"/>
    </source>
</evidence>
<dbReference type="KEGG" id="nve:5512048"/>
<feature type="non-terminal residue" evidence="12">
    <location>
        <position position="393"/>
    </location>
</feature>
<evidence type="ECO:0000256" key="8">
    <source>
        <dbReference type="ARBA" id="ARBA00023010"/>
    </source>
</evidence>
<dbReference type="InterPro" id="IPR016024">
    <property type="entry name" value="ARM-type_fold"/>
</dbReference>
<keyword evidence="8" id="KW-0811">Translocation</keyword>